<evidence type="ECO:0000313" key="3">
    <source>
        <dbReference type="EMBL" id="QSX32955.1"/>
    </source>
</evidence>
<name>A0ABX7QPZ9_9GAMM</name>
<feature type="transmembrane region" description="Helical" evidence="2">
    <location>
        <begin position="30"/>
        <end position="56"/>
    </location>
</feature>
<sequence length="198" mass="22040">MPFLFLVLLFLVPAVEVSLMMRVSEVLGGWNTLALVVLTAVVGVSLVRSQGVVTLMSVQRKLAYGEVPGQEIIEGMMLALAGVLLLIPGFMTDLIGLLMLTPFTRAPIAKMLLKRLQLQVVTSRFGQGNNPFSQGPFNPSDFSRPRQDDDVIDGEYEHKAEEVKPESRLRTPIDNAKERPEDRTENDLDDDHDQPPKR</sequence>
<proteinExistence type="predicted"/>
<protein>
    <submittedName>
        <fullName evidence="3">FxsA family protein</fullName>
    </submittedName>
</protein>
<dbReference type="NCBIfam" id="NF008528">
    <property type="entry name" value="PRK11463.1-2"/>
    <property type="match status" value="1"/>
</dbReference>
<dbReference type="EMBL" id="CP071503">
    <property type="protein sequence ID" value="QSX32955.1"/>
    <property type="molecule type" value="Genomic_DNA"/>
</dbReference>
<organism evidence="3 4">
    <name type="scientific">Shewanella avicenniae</name>
    <dbReference type="NCBI Taxonomy" id="2814294"/>
    <lineage>
        <taxon>Bacteria</taxon>
        <taxon>Pseudomonadati</taxon>
        <taxon>Pseudomonadota</taxon>
        <taxon>Gammaproteobacteria</taxon>
        <taxon>Alteromonadales</taxon>
        <taxon>Shewanellaceae</taxon>
        <taxon>Shewanella</taxon>
    </lineage>
</organism>
<feature type="compositionally biased region" description="Polar residues" evidence="1">
    <location>
        <begin position="127"/>
        <end position="141"/>
    </location>
</feature>
<gene>
    <name evidence="3" type="ORF">JYB87_14580</name>
</gene>
<evidence type="ECO:0000256" key="1">
    <source>
        <dbReference type="SAM" id="MobiDB-lite"/>
    </source>
</evidence>
<accession>A0ABX7QPZ9</accession>
<evidence type="ECO:0000256" key="2">
    <source>
        <dbReference type="SAM" id="Phobius"/>
    </source>
</evidence>
<dbReference type="PANTHER" id="PTHR35335:SF1">
    <property type="entry name" value="UPF0716 PROTEIN FXSA"/>
    <property type="match status" value="1"/>
</dbReference>
<dbReference type="Pfam" id="PF04186">
    <property type="entry name" value="FxsA"/>
    <property type="match status" value="1"/>
</dbReference>
<evidence type="ECO:0000313" key="4">
    <source>
        <dbReference type="Proteomes" id="UP000662770"/>
    </source>
</evidence>
<keyword evidence="4" id="KW-1185">Reference proteome</keyword>
<reference evidence="3 4" key="1">
    <citation type="submission" date="2021-03" db="EMBL/GenBank/DDBJ databases">
        <title>Novel species identification of genus Shewanella.</title>
        <authorList>
            <person name="Liu G."/>
            <person name="Zhang Q."/>
        </authorList>
    </citation>
    <scope>NUCLEOTIDE SEQUENCE [LARGE SCALE GENOMIC DNA]</scope>
    <source>
        <strain evidence="3 4">FJAT-51800</strain>
    </source>
</reference>
<dbReference type="Proteomes" id="UP000662770">
    <property type="component" value="Chromosome"/>
</dbReference>
<keyword evidence="2" id="KW-1133">Transmembrane helix</keyword>
<dbReference type="RefSeq" id="WP_207354193.1">
    <property type="nucleotide sequence ID" value="NZ_CP071503.1"/>
</dbReference>
<feature type="transmembrane region" description="Helical" evidence="2">
    <location>
        <begin position="77"/>
        <end position="100"/>
    </location>
</feature>
<keyword evidence="2" id="KW-0812">Transmembrane</keyword>
<feature type="region of interest" description="Disordered" evidence="1">
    <location>
        <begin position="127"/>
        <end position="198"/>
    </location>
</feature>
<keyword evidence="2" id="KW-0472">Membrane</keyword>
<feature type="compositionally biased region" description="Basic and acidic residues" evidence="1">
    <location>
        <begin position="143"/>
        <end position="186"/>
    </location>
</feature>
<dbReference type="InterPro" id="IPR007313">
    <property type="entry name" value="FxsA"/>
</dbReference>
<dbReference type="PANTHER" id="PTHR35335">
    <property type="entry name" value="UPF0716 PROTEIN FXSA"/>
    <property type="match status" value="1"/>
</dbReference>